<keyword evidence="7" id="KW-1185">Reference proteome</keyword>
<dbReference type="GO" id="GO:0052170">
    <property type="term" value="P:symbiont-mediated suppression of host innate immune response"/>
    <property type="evidence" value="ECO:0007669"/>
    <property type="project" value="UniProtKB-KW"/>
</dbReference>
<keyword evidence="4" id="KW-0899">Viral immunoevasion</keyword>
<evidence type="ECO:0000256" key="4">
    <source>
        <dbReference type="ARBA" id="ARBA00023280"/>
    </source>
</evidence>
<sequence>MFEVKFGYLVPTLFEVTDLHDFADAFDAFEGLRFHALLQEVRKYNRVGFSRSNYAVDRDVNLAFIFYLPLLTQPGNKPQPGDSFSVPLARYKQLIKWALAVGYFPELRELPTTVQVCCTHRSTETDYRRKLWELDTADVAKDVVGCKHLPLLGANTLANIMCQRFKLLQDEHRKIVPITRNARFEVHHIHLVLCLKDDMGFLMEFDYEPHCRRFTLDVARRLHGFGFQRSAMDIFETSFLRSDITMEDLEAFYP</sequence>
<dbReference type="Pfam" id="PF04662">
    <property type="entry name" value="Luteo_PO"/>
    <property type="match status" value="1"/>
</dbReference>
<evidence type="ECO:0000313" key="7">
    <source>
        <dbReference type="Proteomes" id="UP000203888"/>
    </source>
</evidence>
<evidence type="ECO:0000256" key="1">
    <source>
        <dbReference type="ARBA" id="ARBA00022463"/>
    </source>
</evidence>
<dbReference type="GO" id="GO:0016032">
    <property type="term" value="P:viral process"/>
    <property type="evidence" value="ECO:0007669"/>
    <property type="project" value="InterPro"/>
</dbReference>
<organism evidence="5 7">
    <name type="scientific">Strawberry polerovirus 1</name>
    <dbReference type="NCBI Taxonomy" id="1564903"/>
    <lineage>
        <taxon>Viruses</taxon>
        <taxon>Riboviria</taxon>
        <taxon>Orthornavirae</taxon>
        <taxon>Pisuviricota</taxon>
        <taxon>Pisoniviricetes</taxon>
        <taxon>Sobelivirales</taxon>
        <taxon>Solemoviridae</taxon>
        <taxon>Polerovirus</taxon>
        <taxon>Polerovirus SPV</taxon>
    </lineage>
</organism>
<dbReference type="GeneID" id="22276106"/>
<evidence type="ECO:0000313" key="6">
    <source>
        <dbReference type="EMBL" id="AIU80169.1"/>
    </source>
</evidence>
<protein>
    <submittedName>
        <fullName evidence="5">p0</fullName>
    </submittedName>
</protein>
<accession>A0A097RN38</accession>
<evidence type="ECO:0000313" key="5">
    <source>
        <dbReference type="EMBL" id="AIU80163.1"/>
    </source>
</evidence>
<dbReference type="InterPro" id="IPR006755">
    <property type="entry name" value="Virus_P0"/>
</dbReference>
<name>A0A097RN38_9VIRU</name>
<keyword evidence="1" id="KW-0941">Suppressor of RNA silencing</keyword>
<keyword evidence="3" id="KW-1090">Inhibition of host innate immune response by virus</keyword>
<reference evidence="5 7" key="1">
    <citation type="journal article" date="2014" name="Arch. Virol.">
        <title>The complete genome sequence of a new polerovirus in strawberry plants showing strawberry decline symptoms from eastern Canada.</title>
        <authorList>
            <person name="Xiang Y."/>
            <person name="Bernardy M."/>
            <person name="Bhagwat B."/>
            <person name="Wiersma P.A."/>
            <person name="DeYoung R.M."/>
            <person name="Bouthillier M."/>
        </authorList>
    </citation>
    <scope>NUCLEOTIDE SEQUENCE [LARGE SCALE GENOMIC DNA]</scope>
    <source>
        <strain evidence="6">AB4101</strain>
        <strain evidence="5">AB5301</strain>
    </source>
</reference>
<dbReference type="EMBL" id="KM233706">
    <property type="protein sequence ID" value="AIU80169.1"/>
    <property type="molecule type" value="Genomic_RNA"/>
</dbReference>
<dbReference type="OrthoDB" id="19793at10239"/>
<dbReference type="KEGG" id="vg:22276106"/>
<keyword evidence="2" id="KW-0945">Host-virus interaction</keyword>
<dbReference type="Proteomes" id="UP000203888">
    <property type="component" value="Segment"/>
</dbReference>
<dbReference type="EMBL" id="KM233705">
    <property type="protein sequence ID" value="AIU80163.1"/>
    <property type="molecule type" value="Genomic_RNA"/>
</dbReference>
<proteinExistence type="predicted"/>
<evidence type="ECO:0000256" key="2">
    <source>
        <dbReference type="ARBA" id="ARBA00022581"/>
    </source>
</evidence>
<evidence type="ECO:0000256" key="3">
    <source>
        <dbReference type="ARBA" id="ARBA00022632"/>
    </source>
</evidence>
<dbReference type="RefSeq" id="YP_009100302.1">
    <property type="nucleotide sequence ID" value="NC_025435.1"/>
</dbReference>